<evidence type="ECO:0000256" key="5">
    <source>
        <dbReference type="RuleBase" id="RU003978"/>
    </source>
</evidence>
<dbReference type="Gene3D" id="3.30.1550.10">
    <property type="entry name" value="Ribosomal protein L11/L12, N-terminal domain"/>
    <property type="match status" value="1"/>
</dbReference>
<evidence type="ECO:0000259" key="8">
    <source>
        <dbReference type="Pfam" id="PF03946"/>
    </source>
</evidence>
<gene>
    <name evidence="4" type="primary">rplK</name>
    <name evidence="9" type="ORF">UT17_C0002G0196</name>
</gene>
<dbReference type="Pfam" id="PF03946">
    <property type="entry name" value="Ribosomal_L11_N"/>
    <property type="match status" value="1"/>
</dbReference>
<dbReference type="PANTHER" id="PTHR11661">
    <property type="entry name" value="60S RIBOSOMAL PROTEIN L12"/>
    <property type="match status" value="1"/>
</dbReference>
<feature type="domain" description="Large ribosomal subunit protein uL11 N-terminal" evidence="8">
    <location>
        <begin position="9"/>
        <end position="66"/>
    </location>
</feature>
<dbReference type="SUPFAM" id="SSF46906">
    <property type="entry name" value="Ribosomal protein L11, C-terminal domain"/>
    <property type="match status" value="1"/>
</dbReference>
<dbReference type="STRING" id="1618572.UT17_C0002G0196"/>
<comment type="similarity">
    <text evidence="1 4 5">Belongs to the universal ribosomal protein uL11 family.</text>
</comment>
<keyword evidence="4 6" id="KW-0488">Methylation</keyword>
<dbReference type="HAMAP" id="MF_00736">
    <property type="entry name" value="Ribosomal_uL11"/>
    <property type="match status" value="1"/>
</dbReference>
<evidence type="ECO:0000313" key="10">
    <source>
        <dbReference type="Proteomes" id="UP000034774"/>
    </source>
</evidence>
<accession>A0A0G0LKT0</accession>
<dbReference type="Proteomes" id="UP000034774">
    <property type="component" value="Unassembled WGS sequence"/>
</dbReference>
<keyword evidence="4 6" id="KW-0694">RNA-binding</keyword>
<dbReference type="SUPFAM" id="SSF54747">
    <property type="entry name" value="Ribosomal L11/L12e N-terminal domain"/>
    <property type="match status" value="1"/>
</dbReference>
<reference evidence="9 10" key="1">
    <citation type="journal article" date="2015" name="Nature">
        <title>rRNA introns, odd ribosomes, and small enigmatic genomes across a large radiation of phyla.</title>
        <authorList>
            <person name="Brown C.T."/>
            <person name="Hug L.A."/>
            <person name="Thomas B.C."/>
            <person name="Sharon I."/>
            <person name="Castelle C.J."/>
            <person name="Singh A."/>
            <person name="Wilkins M.J."/>
            <person name="Williams K.H."/>
            <person name="Banfield J.F."/>
        </authorList>
    </citation>
    <scope>NUCLEOTIDE SEQUENCE [LARGE SCALE GENOMIC DNA]</scope>
</reference>
<keyword evidence="4 6" id="KW-0699">rRNA-binding</keyword>
<dbReference type="InterPro" id="IPR006519">
    <property type="entry name" value="Ribosomal_uL11_bac-typ"/>
</dbReference>
<dbReference type="SMART" id="SM00649">
    <property type="entry name" value="RL11"/>
    <property type="match status" value="1"/>
</dbReference>
<evidence type="ECO:0000256" key="2">
    <source>
        <dbReference type="ARBA" id="ARBA00022980"/>
    </source>
</evidence>
<feature type="domain" description="Large ribosomal subunit protein uL11 C-terminal" evidence="7">
    <location>
        <begin position="72"/>
        <end position="139"/>
    </location>
</feature>
<dbReference type="InterPro" id="IPR036796">
    <property type="entry name" value="Ribosomal_uL11_N_sf"/>
</dbReference>
<dbReference type="GO" id="GO:0070180">
    <property type="term" value="F:large ribosomal subunit rRNA binding"/>
    <property type="evidence" value="ECO:0007669"/>
    <property type="project" value="UniProtKB-UniRule"/>
</dbReference>
<evidence type="ECO:0000256" key="1">
    <source>
        <dbReference type="ARBA" id="ARBA00010537"/>
    </source>
</evidence>
<dbReference type="GO" id="GO:0022625">
    <property type="term" value="C:cytosolic large ribosomal subunit"/>
    <property type="evidence" value="ECO:0007669"/>
    <property type="project" value="TreeGrafter"/>
</dbReference>
<dbReference type="InterPro" id="IPR000911">
    <property type="entry name" value="Ribosomal_uL11"/>
</dbReference>
<proteinExistence type="inferred from homology"/>
<evidence type="ECO:0000259" key="7">
    <source>
        <dbReference type="Pfam" id="PF00298"/>
    </source>
</evidence>
<dbReference type="InterPro" id="IPR020783">
    <property type="entry name" value="Ribosomal_uL11_C"/>
</dbReference>
<comment type="subunit">
    <text evidence="4">Part of the ribosomal stalk of the 50S ribosomal subunit. Interacts with L10 and the large rRNA to form the base of the stalk. L10 forms an elongated spine to which L12 dimers bind in a sequential fashion forming a multimeric L10(L12)X complex.</text>
</comment>
<evidence type="ECO:0000256" key="3">
    <source>
        <dbReference type="ARBA" id="ARBA00023274"/>
    </source>
</evidence>
<dbReference type="AlphaFoldDB" id="A0A0G0LKT0"/>
<evidence type="ECO:0000313" key="9">
    <source>
        <dbReference type="EMBL" id="KKQ92533.1"/>
    </source>
</evidence>
<keyword evidence="2 4" id="KW-0689">Ribosomal protein</keyword>
<dbReference type="InterPro" id="IPR020784">
    <property type="entry name" value="Ribosomal_uL11_N"/>
</dbReference>
<dbReference type="EMBL" id="LBVU01000002">
    <property type="protein sequence ID" value="KKQ92533.1"/>
    <property type="molecule type" value="Genomic_DNA"/>
</dbReference>
<dbReference type="NCBIfam" id="TIGR01632">
    <property type="entry name" value="L11_bact"/>
    <property type="match status" value="1"/>
</dbReference>
<comment type="PTM">
    <text evidence="4 6">One or more lysine residues are methylated.</text>
</comment>
<name>A0A0G0LKT0_9BACT</name>
<dbReference type="InterPro" id="IPR036769">
    <property type="entry name" value="Ribosomal_uL11_C_sf"/>
</dbReference>
<dbReference type="GO" id="GO:0006412">
    <property type="term" value="P:translation"/>
    <property type="evidence" value="ECO:0007669"/>
    <property type="project" value="UniProtKB-UniRule"/>
</dbReference>
<evidence type="ECO:0000256" key="6">
    <source>
        <dbReference type="RuleBase" id="RU003979"/>
    </source>
</evidence>
<dbReference type="GO" id="GO:0003735">
    <property type="term" value="F:structural constituent of ribosome"/>
    <property type="evidence" value="ECO:0007669"/>
    <property type="project" value="InterPro"/>
</dbReference>
<dbReference type="PATRIC" id="fig|1618572.3.peg.364"/>
<sequence>MARKVKTIVKINLKAAEATPAPPVGTALGQHGVAIMEFVKQYNDKTKDLKGQVAPAVITIYDDRSFTFTIKRAPVADMIKKTLGIEKGSGKTPRETAGTLTREMVKKIAEEKLEDLNTKDVEAAMKIVEGTARSMGVTVASS</sequence>
<dbReference type="Pfam" id="PF00298">
    <property type="entry name" value="Ribosomal_L11"/>
    <property type="match status" value="1"/>
</dbReference>
<comment type="caution">
    <text evidence="9">The sequence shown here is derived from an EMBL/GenBank/DDBJ whole genome shotgun (WGS) entry which is preliminary data.</text>
</comment>
<protein>
    <recommendedName>
        <fullName evidence="4">Large ribosomal subunit protein uL11</fullName>
    </recommendedName>
</protein>
<dbReference type="Gene3D" id="1.10.10.250">
    <property type="entry name" value="Ribosomal protein L11, C-terminal domain"/>
    <property type="match status" value="1"/>
</dbReference>
<keyword evidence="3 4" id="KW-0687">Ribonucleoprotein</keyword>
<dbReference type="PANTHER" id="PTHR11661:SF1">
    <property type="entry name" value="LARGE RIBOSOMAL SUBUNIT PROTEIN UL11M"/>
    <property type="match status" value="1"/>
</dbReference>
<dbReference type="CDD" id="cd00349">
    <property type="entry name" value="Ribosomal_L11"/>
    <property type="match status" value="1"/>
</dbReference>
<evidence type="ECO:0000256" key="4">
    <source>
        <dbReference type="HAMAP-Rule" id="MF_00736"/>
    </source>
</evidence>
<comment type="function">
    <text evidence="4 6">Forms part of the ribosomal stalk which helps the ribosome interact with GTP-bound translation factors.</text>
</comment>
<organism evidence="9 10">
    <name type="scientific">Candidatus Woesebacteria bacterium GW2011_GWB1_39_10</name>
    <dbReference type="NCBI Taxonomy" id="1618572"/>
    <lineage>
        <taxon>Bacteria</taxon>
        <taxon>Candidatus Woeseibacteriota</taxon>
    </lineage>
</organism>